<keyword evidence="2" id="KW-1185">Reference proteome</keyword>
<dbReference type="Proteomes" id="UP001162992">
    <property type="component" value="Chromosome 16"/>
</dbReference>
<proteinExistence type="predicted"/>
<organism evidence="1 2">
    <name type="scientific">Diphasiastrum complanatum</name>
    <name type="common">Issler's clubmoss</name>
    <name type="synonym">Lycopodium complanatum</name>
    <dbReference type="NCBI Taxonomy" id="34168"/>
    <lineage>
        <taxon>Eukaryota</taxon>
        <taxon>Viridiplantae</taxon>
        <taxon>Streptophyta</taxon>
        <taxon>Embryophyta</taxon>
        <taxon>Tracheophyta</taxon>
        <taxon>Lycopodiopsida</taxon>
        <taxon>Lycopodiales</taxon>
        <taxon>Lycopodiaceae</taxon>
        <taxon>Lycopodioideae</taxon>
        <taxon>Diphasiastrum</taxon>
    </lineage>
</organism>
<reference evidence="2" key="1">
    <citation type="journal article" date="2024" name="Proc. Natl. Acad. Sci. U.S.A.">
        <title>Extraordinary preservation of gene collinearity over three hundred million years revealed in homosporous lycophytes.</title>
        <authorList>
            <person name="Li C."/>
            <person name="Wickell D."/>
            <person name="Kuo L.Y."/>
            <person name="Chen X."/>
            <person name="Nie B."/>
            <person name="Liao X."/>
            <person name="Peng D."/>
            <person name="Ji J."/>
            <person name="Jenkins J."/>
            <person name="Williams M."/>
            <person name="Shu S."/>
            <person name="Plott C."/>
            <person name="Barry K."/>
            <person name="Rajasekar S."/>
            <person name="Grimwood J."/>
            <person name="Han X."/>
            <person name="Sun S."/>
            <person name="Hou Z."/>
            <person name="He W."/>
            <person name="Dai G."/>
            <person name="Sun C."/>
            <person name="Schmutz J."/>
            <person name="Leebens-Mack J.H."/>
            <person name="Li F.W."/>
            <person name="Wang L."/>
        </authorList>
    </citation>
    <scope>NUCLEOTIDE SEQUENCE [LARGE SCALE GENOMIC DNA]</scope>
    <source>
        <strain evidence="2">cv. PW_Plant_1</strain>
    </source>
</reference>
<accession>A0ACC2BBB8</accession>
<name>A0ACC2BBB8_DIPCM</name>
<gene>
    <name evidence="1" type="ORF">O6H91_16G032000</name>
</gene>
<sequence length="179" mass="21057">MAVKRALPINKRPLDIAFIAFFVLSLLIFLVVHSQAVCPGWLFPRFMKNIVRARIKYAGDFLMRDKPRFFQGIVLAEIFVQIPLILANIYAFYYGKGWGRMTGIVYGVHSASIMVPVIFEIFYARNVHMKKVLFYYMTYVVVPLLILVRVLPRDYPFDRPFPFLNFKRESRSKRYQKAC</sequence>
<evidence type="ECO:0000313" key="2">
    <source>
        <dbReference type="Proteomes" id="UP001162992"/>
    </source>
</evidence>
<dbReference type="EMBL" id="CM055107">
    <property type="protein sequence ID" value="KAJ7527011.1"/>
    <property type="molecule type" value="Genomic_DNA"/>
</dbReference>
<protein>
    <submittedName>
        <fullName evidence="1">Uncharacterized protein</fullName>
    </submittedName>
</protein>
<comment type="caution">
    <text evidence="1">The sequence shown here is derived from an EMBL/GenBank/DDBJ whole genome shotgun (WGS) entry which is preliminary data.</text>
</comment>
<evidence type="ECO:0000313" key="1">
    <source>
        <dbReference type="EMBL" id="KAJ7527011.1"/>
    </source>
</evidence>